<proteinExistence type="predicted"/>
<dbReference type="Pfam" id="PF02838">
    <property type="entry name" value="Glyco_hydro_20b"/>
    <property type="match status" value="1"/>
</dbReference>
<evidence type="ECO:0000256" key="3">
    <source>
        <dbReference type="ARBA" id="ARBA00022801"/>
    </source>
</evidence>
<organism evidence="7 8">
    <name type="scientific">Sedimentisphaera cyanobacteriorum</name>
    <dbReference type="NCBI Taxonomy" id="1940790"/>
    <lineage>
        <taxon>Bacteria</taxon>
        <taxon>Pseudomonadati</taxon>
        <taxon>Planctomycetota</taxon>
        <taxon>Phycisphaerae</taxon>
        <taxon>Sedimentisphaerales</taxon>
        <taxon>Sedimentisphaeraceae</taxon>
        <taxon>Sedimentisphaera</taxon>
    </lineage>
</organism>
<dbReference type="GO" id="GO:0016020">
    <property type="term" value="C:membrane"/>
    <property type="evidence" value="ECO:0007669"/>
    <property type="project" value="TreeGrafter"/>
</dbReference>
<evidence type="ECO:0000259" key="6">
    <source>
        <dbReference type="Pfam" id="PF02838"/>
    </source>
</evidence>
<dbReference type="GO" id="GO:0005975">
    <property type="term" value="P:carbohydrate metabolic process"/>
    <property type="evidence" value="ECO:0007669"/>
    <property type="project" value="InterPro"/>
</dbReference>
<dbReference type="GO" id="GO:0004563">
    <property type="term" value="F:beta-N-acetylhexosaminidase activity"/>
    <property type="evidence" value="ECO:0007669"/>
    <property type="project" value="UniProtKB-EC"/>
</dbReference>
<dbReference type="Gene3D" id="3.30.379.10">
    <property type="entry name" value="Chitobiase/beta-hexosaminidase domain 2-like"/>
    <property type="match status" value="1"/>
</dbReference>
<dbReference type="OrthoDB" id="9810898at2"/>
<dbReference type="InterPro" id="IPR029018">
    <property type="entry name" value="Hex-like_dom2"/>
</dbReference>
<keyword evidence="3" id="KW-0378">Hydrolase</keyword>
<evidence type="ECO:0000256" key="4">
    <source>
        <dbReference type="ARBA" id="ARBA00023295"/>
    </source>
</evidence>
<keyword evidence="4" id="KW-0326">Glycosidase</keyword>
<dbReference type="PANTHER" id="PTHR22600">
    <property type="entry name" value="BETA-HEXOSAMINIDASE"/>
    <property type="match status" value="1"/>
</dbReference>
<feature type="chain" id="PRO_5012862904" description="beta-N-acetylhexosaminidase" evidence="5">
    <location>
        <begin position="20"/>
        <end position="958"/>
    </location>
</feature>
<dbReference type="RefSeq" id="WP_123785187.1">
    <property type="nucleotide sequence ID" value="NZ_CP019633.1"/>
</dbReference>
<sequence length="958" mass="109274" precursor="true">MKTKFLFVLLISLLNISFADYIARDDGGSVKSFSQTVGDMHLSYVPRLGMSLSVRGTNVITSSSFAVVSAGWTEKYFATMAQTRLHKLEVEDYNGGKRLILHHLSSTDPEQLVTGTETYTMLPDNTFTIEYDLAFAGQGQAFYEGQVGALNALPIVGEKFVSYADGVKKTGIVPLEAISSDAEEATVACDFDKLILQTRLGQIEIISDSSDNIRLFDYRKNAWADSTNPIFWLGFLERPFPDDGINYKVAFRFDLKKAENRVERTAENKLSVKATDKARVRKWGQDYIMPEPKSLEYTDDKFHINQHTKIYTAEEVTPKLQRSIDYFLEDFEAVFGFAPKVVSKNSGKLANTVVIAKSGECERVDEEFEKNALELNKHAEAYNLICSDEEIYITANTDQGLFYSLTSLIQLAVVEEQKQYFKGAIIADYPSLDFRGVHFFSGKNAYSQISKTLRNLLARHKINMLAFECEYVNWESKKKSWHPHYGMDKKDALKVFKDTYKYNIEMTPFVNCLGHCEWLFANGQNLDLAEDPDYPYAYCVTNPDTYEFLFELFEEILDACVEKPRYFHIGHDEVTIVGRFPYRSKDTGKTASELFFEDTNRLYEWFADRDVKISMWGDMLISGEEASSSAHAPNPEESKKRRDKIARDVLICDWHYEVNEPEKYISLDLFKKDGFKTVGAAWFEPENIKNMVQAVKNNSQKGILQTTWAGYNFAVDRNVSQWNQYWAYLYAAYYAWTADTRSQEELDFSAPQLFWDIWNETKPLAENKDGYFFDLSDIYNRRLKDDEDSTDWLGYGAGNDMSAFSGQELHTDTNYLIKAGAEQNSVLLTSGNLNPKGAYPNKAVLNADIKADEIRMLIDTSFPNKFGKEVGKLTLKYADNTSYSKPLKYGEDILAYTDLRVAPNTQMVWIGENQNGKEICVHQYILPNPRPNKQITSIEIEGGQTDSSLLLYAVTAVK</sequence>
<comment type="catalytic activity">
    <reaction evidence="1">
        <text>Hydrolysis of terminal non-reducing N-acetyl-D-hexosamine residues in N-acetyl-beta-D-hexosaminides.</text>
        <dbReference type="EC" id="3.2.1.52"/>
    </reaction>
</comment>
<dbReference type="InterPro" id="IPR015882">
    <property type="entry name" value="HEX_bac_N"/>
</dbReference>
<accession>A0A1Q2HSF1</accession>
<evidence type="ECO:0000256" key="2">
    <source>
        <dbReference type="ARBA" id="ARBA00012663"/>
    </source>
</evidence>
<keyword evidence="5" id="KW-0732">Signal</keyword>
<dbReference type="Gene3D" id="3.20.20.80">
    <property type="entry name" value="Glycosidases"/>
    <property type="match status" value="1"/>
</dbReference>
<dbReference type="InterPro" id="IPR025705">
    <property type="entry name" value="Beta_hexosaminidase_sua/sub"/>
</dbReference>
<evidence type="ECO:0000313" key="8">
    <source>
        <dbReference type="Proteomes" id="UP000188273"/>
    </source>
</evidence>
<dbReference type="EMBL" id="CP019633">
    <property type="protein sequence ID" value="AQQ10261.1"/>
    <property type="molecule type" value="Genomic_DNA"/>
</dbReference>
<evidence type="ECO:0000256" key="5">
    <source>
        <dbReference type="SAM" id="SignalP"/>
    </source>
</evidence>
<protein>
    <recommendedName>
        <fullName evidence="2">beta-N-acetylhexosaminidase</fullName>
        <ecNumber evidence="2">3.2.1.52</ecNumber>
    </recommendedName>
</protein>
<keyword evidence="8" id="KW-1185">Reference proteome</keyword>
<feature type="domain" description="Beta-hexosaminidase bacterial type N-terminal" evidence="6">
    <location>
        <begin position="287"/>
        <end position="429"/>
    </location>
</feature>
<dbReference type="SUPFAM" id="SSF55545">
    <property type="entry name" value="beta-N-acetylhexosaminidase-like domain"/>
    <property type="match status" value="1"/>
</dbReference>
<dbReference type="InterPro" id="IPR017853">
    <property type="entry name" value="GH"/>
</dbReference>
<dbReference type="STRING" id="1940790.L21SP3_02089"/>
<dbReference type="GO" id="GO:0030203">
    <property type="term" value="P:glycosaminoglycan metabolic process"/>
    <property type="evidence" value="ECO:0007669"/>
    <property type="project" value="TreeGrafter"/>
</dbReference>
<gene>
    <name evidence="7" type="ORF">L21SP3_02089</name>
</gene>
<dbReference type="PANTHER" id="PTHR22600:SF57">
    <property type="entry name" value="BETA-N-ACETYLHEXOSAMINIDASE"/>
    <property type="match status" value="1"/>
</dbReference>
<dbReference type="AlphaFoldDB" id="A0A1Q2HSF1"/>
<dbReference type="SUPFAM" id="SSF51445">
    <property type="entry name" value="(Trans)glycosidases"/>
    <property type="match status" value="1"/>
</dbReference>
<feature type="signal peptide" evidence="5">
    <location>
        <begin position="1"/>
        <end position="19"/>
    </location>
</feature>
<evidence type="ECO:0000313" key="7">
    <source>
        <dbReference type="EMBL" id="AQQ10261.1"/>
    </source>
</evidence>
<evidence type="ECO:0000256" key="1">
    <source>
        <dbReference type="ARBA" id="ARBA00001231"/>
    </source>
</evidence>
<dbReference type="EC" id="3.2.1.52" evidence="2"/>
<dbReference type="PRINTS" id="PR00738">
    <property type="entry name" value="GLHYDRLASE20"/>
</dbReference>
<dbReference type="Proteomes" id="UP000188273">
    <property type="component" value="Chromosome"/>
</dbReference>
<reference evidence="8" key="1">
    <citation type="submission" date="2017-02" db="EMBL/GenBank/DDBJ databases">
        <title>Comparative genomics and description of representatives of a novel lineage of planctomycetes thriving in anoxic sediments.</title>
        <authorList>
            <person name="Spring S."/>
            <person name="Bunk B."/>
            <person name="Sproer C."/>
            <person name="Klenk H.-P."/>
        </authorList>
    </citation>
    <scope>NUCLEOTIDE SEQUENCE [LARGE SCALE GENOMIC DNA]</scope>
    <source>
        <strain evidence="8">L21-RPul-D3</strain>
    </source>
</reference>
<dbReference type="KEGG" id="pbu:L21SP3_02089"/>
<name>A0A1Q2HSF1_9BACT</name>